<feature type="compositionally biased region" description="Acidic residues" evidence="2">
    <location>
        <begin position="572"/>
        <end position="591"/>
    </location>
</feature>
<feature type="region of interest" description="Disordered" evidence="2">
    <location>
        <begin position="41"/>
        <end position="104"/>
    </location>
</feature>
<dbReference type="GeneID" id="96002156"/>
<proteinExistence type="predicted"/>
<dbReference type="InterPro" id="IPR055335">
    <property type="entry name" value="Ucp6/RUP1"/>
</dbReference>
<feature type="region of interest" description="Disordered" evidence="2">
    <location>
        <begin position="127"/>
        <end position="150"/>
    </location>
</feature>
<reference evidence="3 4" key="1">
    <citation type="journal article" date="2020" name="Microbiol. Resour. Announc.">
        <title>Draft Genome Sequence of a Cladosporium Species Isolated from the Mesophotic Ascidian Didemnum maculosum.</title>
        <authorList>
            <person name="Gioti A."/>
            <person name="Siaperas R."/>
            <person name="Nikolaivits E."/>
            <person name="Le Goff G."/>
            <person name="Ouazzani J."/>
            <person name="Kotoulas G."/>
            <person name="Topakas E."/>
        </authorList>
    </citation>
    <scope>NUCLEOTIDE SEQUENCE [LARGE SCALE GENOMIC DNA]</scope>
    <source>
        <strain evidence="3 4">TM138-S3</strain>
    </source>
</reference>
<feature type="compositionally biased region" description="Basic and acidic residues" evidence="2">
    <location>
        <begin position="791"/>
        <end position="801"/>
    </location>
</feature>
<evidence type="ECO:0000313" key="3">
    <source>
        <dbReference type="EMBL" id="KAL1590735.1"/>
    </source>
</evidence>
<dbReference type="EMBL" id="JAAQHG020000002">
    <property type="protein sequence ID" value="KAL1590735.1"/>
    <property type="molecule type" value="Genomic_DNA"/>
</dbReference>
<feature type="region of interest" description="Disordered" evidence="2">
    <location>
        <begin position="572"/>
        <end position="594"/>
    </location>
</feature>
<feature type="compositionally biased region" description="Acidic residues" evidence="2">
    <location>
        <begin position="802"/>
        <end position="813"/>
    </location>
</feature>
<dbReference type="PANTHER" id="PTHR39597">
    <property type="entry name" value="UBA DOMAIN-CONTAINING PROTEIN RUP1"/>
    <property type="match status" value="1"/>
</dbReference>
<evidence type="ECO:0000313" key="4">
    <source>
        <dbReference type="Proteomes" id="UP000803884"/>
    </source>
</evidence>
<dbReference type="Pfam" id="PF14555">
    <property type="entry name" value="UBA_4"/>
    <property type="match status" value="1"/>
</dbReference>
<protein>
    <submittedName>
        <fullName evidence="3">Uncharacterized protein</fullName>
    </submittedName>
</protein>
<sequence length="813" mass="89533">MSAETSEENIENLMSFTGCSRETASRYLKVKKDVERAMNAILDNEDISKEESESQWDESAWSADRDNANTGDRNLRPLGTGTSTAPTRVPSPAGNLRAPTNKDQEDAEFAQALAASQQDLSTAFPQQESGVVGADGTSRQTFGPATRDQYDKSSWAMVPVSQNASSEIVPDVEPEQRKNMDGEPRFLKHLPSGDYLPNFLTIGHSIPAVKEALLLKDYTMAQYGTDAEWWRGNPIALPKIVHTAGGEPADPEIDKYDGFIAETQRLMAVLDASQRSYASAIVLTQTELLQVGYDSNLVEAFIKRFIQAAGARCGKEFEMRSLFSTEIGTTSPEGMQTPYLEVFDLPVTTTGEDKLGLMEILDGLLWDTTSENAAVNDNFICQGSDILVMCAKQTNSAAEKLQLDVPPTLFIDKYLEGNIQFSKPARLEILEQRQRLAKISEIEKRLTKWQHPQKSTEELDAKAMLLHTLGHFSGKNMVDATNADRENGILVNGSSGFEQPHYAELASKLEAIVSSVDKKLERLAEQKEAIQKNISKVSNSPPPQLAEKGLKERYTLMGVATKPSITYVLQPEEEDEDDDHMSTDNDDDDGTPDGMQWWRIEYAANSSHPQILKTKVPGYTVLHAAEAEHTSALLVYASDRAVDDSNFEATLPPALQQFVKEDDAHFATELQDATVSRPPPAYDYPYDSEVPRQSIEPGANASRRASIDSTCAQGGSPDVGPSYHERGSFDQHHAFGLPPEVGAGQHAEHREDPEVTEIHLSPPQEDEPGAQHQEMVETPHAPFLAGLPQQRKGEVDAKMEDVRDDEGDGGARQ</sequence>
<keyword evidence="4" id="KW-1185">Reference proteome</keyword>
<organism evidence="3 4">
    <name type="scientific">Cladosporium halotolerans</name>
    <dbReference type="NCBI Taxonomy" id="1052096"/>
    <lineage>
        <taxon>Eukaryota</taxon>
        <taxon>Fungi</taxon>
        <taxon>Dikarya</taxon>
        <taxon>Ascomycota</taxon>
        <taxon>Pezizomycotina</taxon>
        <taxon>Dothideomycetes</taxon>
        <taxon>Dothideomycetidae</taxon>
        <taxon>Cladosporiales</taxon>
        <taxon>Cladosporiaceae</taxon>
        <taxon>Cladosporium</taxon>
    </lineage>
</organism>
<name>A0AB34L4Z7_9PEZI</name>
<feature type="region of interest" description="Disordered" evidence="2">
    <location>
        <begin position="670"/>
        <end position="813"/>
    </location>
</feature>
<accession>A0AB34L4Z7</accession>
<dbReference type="AlphaFoldDB" id="A0AB34L4Z7"/>
<feature type="compositionally biased region" description="Basic and acidic residues" evidence="2">
    <location>
        <begin position="723"/>
        <end position="733"/>
    </location>
</feature>
<dbReference type="PANTHER" id="PTHR39597:SF1">
    <property type="entry name" value="UBA DOMAIN-CONTAINING PROTEIN RUP1"/>
    <property type="match status" value="1"/>
</dbReference>
<keyword evidence="1" id="KW-0175">Coiled coil</keyword>
<feature type="coiled-coil region" evidence="1">
    <location>
        <begin position="506"/>
        <end position="540"/>
    </location>
</feature>
<evidence type="ECO:0000256" key="2">
    <source>
        <dbReference type="SAM" id="MobiDB-lite"/>
    </source>
</evidence>
<dbReference type="GO" id="GO:0016579">
    <property type="term" value="P:protein deubiquitination"/>
    <property type="evidence" value="ECO:0007669"/>
    <property type="project" value="TreeGrafter"/>
</dbReference>
<dbReference type="RefSeq" id="XP_069233840.1">
    <property type="nucleotide sequence ID" value="XM_069369318.1"/>
</dbReference>
<dbReference type="Proteomes" id="UP000803884">
    <property type="component" value="Unassembled WGS sequence"/>
</dbReference>
<evidence type="ECO:0000256" key="1">
    <source>
        <dbReference type="SAM" id="Coils"/>
    </source>
</evidence>
<dbReference type="GO" id="GO:0005829">
    <property type="term" value="C:cytosol"/>
    <property type="evidence" value="ECO:0007669"/>
    <property type="project" value="TreeGrafter"/>
</dbReference>
<feature type="compositionally biased region" description="Basic and acidic residues" evidence="2">
    <location>
        <begin position="746"/>
        <end position="757"/>
    </location>
</feature>
<comment type="caution">
    <text evidence="3">The sequence shown here is derived from an EMBL/GenBank/DDBJ whole genome shotgun (WGS) entry which is preliminary data.</text>
</comment>
<dbReference type="GO" id="GO:0005634">
    <property type="term" value="C:nucleus"/>
    <property type="evidence" value="ECO:0007669"/>
    <property type="project" value="TreeGrafter"/>
</dbReference>
<gene>
    <name evidence="3" type="ORF">WHR41_00712</name>
</gene>